<dbReference type="RefSeq" id="WP_185229868.1">
    <property type="nucleotide sequence ID" value="NZ_AP023326.1"/>
</dbReference>
<protein>
    <recommendedName>
        <fullName evidence="3">Phage tail protein</fullName>
    </recommendedName>
</protein>
<dbReference type="AlphaFoldDB" id="A0A6S6PL19"/>
<dbReference type="PANTHER" id="PTHR35861">
    <property type="match status" value="1"/>
</dbReference>
<evidence type="ECO:0008006" key="3">
    <source>
        <dbReference type="Google" id="ProtNLM"/>
    </source>
</evidence>
<dbReference type="Proteomes" id="UP000515220">
    <property type="component" value="Chromosome"/>
</dbReference>
<gene>
    <name evidence="1" type="ORF">AAJCM20276_27130</name>
</gene>
<dbReference type="Gene3D" id="3.40.50.11780">
    <property type="match status" value="1"/>
</dbReference>
<sequence>MTLIYQAGQAQQTGQIVPQLFVSIQQPSQVALNGVSTQRIGIVGTASWGPVNTPVGLSDIAGYRSSFGEKQDGDADMGVAVSVAQLQGANDFRCVRVTDGTDVAATGTLSGVTFTAVYTGTTGNALTVSLSQIGTSSNWQLTTSHAVLGSRAYSGANWSSLQAEVSADGSAFIAVTLPAVAPALATGTVTLSGGTNGGAQTSVQFVGSDDSDARTGMYALRNQGCAIGFIHGLTDTTLAGVIGTFGMSEGIYMIASGPSGDTISNAIALSASVGYKSYGLKMMFGDWLYYDDDTLDTVLISPQSFVAGRLATLAPSESSLNKQIAGIDGSQKAGLVSTGSSKTYSSAELTELFTAGIDVVCNPVPGGSYWAVRGGYNTSLNTQTWGDEYTRLTNYIAESLAGGMGAYIGEPINGTLFGDVRASILGLLSDMRGAGYLDNTGTTVPYTVVCDTSNNPQSRTAIGYLQADVQVEYMGINRFFNINLQGGAGVSVTVSNG</sequence>
<name>A0A6S6PL19_ACEAC</name>
<accession>A0A6S6PL19</accession>
<evidence type="ECO:0000313" key="2">
    <source>
        <dbReference type="Proteomes" id="UP000515220"/>
    </source>
</evidence>
<proteinExistence type="predicted"/>
<dbReference type="EMBL" id="AP023326">
    <property type="protein sequence ID" value="BCI68089.1"/>
    <property type="molecule type" value="Genomic_DNA"/>
</dbReference>
<dbReference type="PANTHER" id="PTHR35861:SF2">
    <property type="entry name" value="FELS-2 PROPHAGE PROTEIN"/>
    <property type="match status" value="1"/>
</dbReference>
<evidence type="ECO:0000313" key="1">
    <source>
        <dbReference type="EMBL" id="BCI68089.1"/>
    </source>
</evidence>
<reference evidence="1 2" key="1">
    <citation type="submission" date="2020-07" db="EMBL/GenBank/DDBJ databases">
        <title>Complete Genome Sequence of an acetic acid bacterium, Acetobacter aceti JCM20276.</title>
        <authorList>
            <person name="Hirose Y."/>
            <person name="Mihara H."/>
        </authorList>
    </citation>
    <scope>NUCLEOTIDE SEQUENCE [LARGE SCALE GENOMIC DNA]</scope>
    <source>
        <strain evidence="1 2">JCM20276</strain>
    </source>
</reference>
<organism evidence="1 2">
    <name type="scientific">Acetobacter aceti</name>
    <dbReference type="NCBI Taxonomy" id="435"/>
    <lineage>
        <taxon>Bacteria</taxon>
        <taxon>Pseudomonadati</taxon>
        <taxon>Pseudomonadota</taxon>
        <taxon>Alphaproteobacteria</taxon>
        <taxon>Acetobacterales</taxon>
        <taxon>Acetobacteraceae</taxon>
        <taxon>Acetobacter</taxon>
        <taxon>Acetobacter subgen. Acetobacter</taxon>
    </lineage>
</organism>
<dbReference type="InterPro" id="IPR052042">
    <property type="entry name" value="Tail_sheath_structural"/>
</dbReference>